<dbReference type="GO" id="GO:0032259">
    <property type="term" value="P:methylation"/>
    <property type="evidence" value="ECO:0007669"/>
    <property type="project" value="UniProtKB-KW"/>
</dbReference>
<keyword evidence="1 4" id="KW-0489">Methyltransferase</keyword>
<gene>
    <name evidence="4" type="ordered locus">Hipma_0984</name>
</gene>
<keyword evidence="2" id="KW-0949">S-adenosyl-L-methionine</keyword>
<dbReference type="Pfam" id="PF05175">
    <property type="entry name" value="MTS"/>
    <property type="match status" value="1"/>
</dbReference>
<dbReference type="AlphaFoldDB" id="F2LW16"/>
<dbReference type="Gene3D" id="3.40.50.150">
    <property type="entry name" value="Vaccinia Virus protein VP39"/>
    <property type="match status" value="1"/>
</dbReference>
<dbReference type="InterPro" id="IPR050210">
    <property type="entry name" value="tRNA_Adenine-N(6)_MTase"/>
</dbReference>
<dbReference type="STRING" id="760142.Hipma_0984"/>
<organism evidence="4 5">
    <name type="scientific">Hippea maritima (strain ATCC 700847 / DSM 10411 / MH2)</name>
    <dbReference type="NCBI Taxonomy" id="760142"/>
    <lineage>
        <taxon>Bacteria</taxon>
        <taxon>Pseudomonadati</taxon>
        <taxon>Campylobacterota</taxon>
        <taxon>Desulfurellia</taxon>
        <taxon>Desulfurellales</taxon>
        <taxon>Hippeaceae</taxon>
        <taxon>Hippea</taxon>
    </lineage>
</organism>
<dbReference type="InParanoid" id="F2LW16"/>
<dbReference type="eggNOG" id="COG4123">
    <property type="taxonomic scope" value="Bacteria"/>
</dbReference>
<protein>
    <submittedName>
        <fullName evidence="4">Methyltransferase small</fullName>
    </submittedName>
</protein>
<dbReference type="HOGENOM" id="CLU_061983_1_0_7"/>
<dbReference type="KEGG" id="hmr:Hipma_0984"/>
<dbReference type="CDD" id="cd02440">
    <property type="entry name" value="AdoMet_MTases"/>
    <property type="match status" value="1"/>
</dbReference>
<dbReference type="RefSeq" id="WP_013681989.1">
    <property type="nucleotide sequence ID" value="NC_015318.1"/>
</dbReference>
<dbReference type="EMBL" id="CP002606">
    <property type="protein sequence ID" value="AEA33950.1"/>
    <property type="molecule type" value="Genomic_DNA"/>
</dbReference>
<name>F2LW16_HIPMA</name>
<dbReference type="InterPro" id="IPR029063">
    <property type="entry name" value="SAM-dependent_MTases_sf"/>
</dbReference>
<evidence type="ECO:0000313" key="4">
    <source>
        <dbReference type="EMBL" id="AEA33950.1"/>
    </source>
</evidence>
<keyword evidence="5" id="KW-1185">Reference proteome</keyword>
<evidence type="ECO:0000313" key="5">
    <source>
        <dbReference type="Proteomes" id="UP000008139"/>
    </source>
</evidence>
<reference evidence="5" key="2">
    <citation type="submission" date="2011-03" db="EMBL/GenBank/DDBJ databases">
        <title>The complete genome of Hippea maritima DSM 10411.</title>
        <authorList>
            <consortium name="US DOE Joint Genome Institute (JGI-PGF)"/>
            <person name="Lucas S."/>
            <person name="Copeland A."/>
            <person name="Lapidus A."/>
            <person name="Bruce D."/>
            <person name="Goodwin L."/>
            <person name="Pitluck S."/>
            <person name="Peters L."/>
            <person name="Kyrpides N."/>
            <person name="Mavromatis K."/>
            <person name="Pagani I."/>
            <person name="Ivanova N."/>
            <person name="Mikhailova N."/>
            <person name="Lu M."/>
            <person name="Detter J.C."/>
            <person name="Tapia R."/>
            <person name="Han C."/>
            <person name="Land M."/>
            <person name="Hauser L."/>
            <person name="Markowitz V."/>
            <person name="Cheng J.-F."/>
            <person name="Hugenholtz P."/>
            <person name="Woyke T."/>
            <person name="Wu D."/>
            <person name="Spring S."/>
            <person name="Schroeder M."/>
            <person name="Brambilla E."/>
            <person name="Klenk H.-P."/>
            <person name="Eisen J.A."/>
        </authorList>
    </citation>
    <scope>NUCLEOTIDE SEQUENCE [LARGE SCALE GENOMIC DNA]</scope>
    <source>
        <strain evidence="5">ATCC 700847 / DSM 10411 / MH2</strain>
    </source>
</reference>
<accession>F2LW16</accession>
<dbReference type="PANTHER" id="PTHR47739:SF1">
    <property type="entry name" value="TRNA1(VAL) (ADENINE(37)-N6)-METHYLTRANSFERASE"/>
    <property type="match status" value="1"/>
</dbReference>
<dbReference type="GO" id="GO:0008168">
    <property type="term" value="F:methyltransferase activity"/>
    <property type="evidence" value="ECO:0007669"/>
    <property type="project" value="UniProtKB-KW"/>
</dbReference>
<proteinExistence type="predicted"/>
<dbReference type="OrthoDB" id="5489421at2"/>
<sequence>MDLILTKFKGFEILQPRYGYHFSAEPFVLTQNLEFKIPKRIVDFGSGCGIISVIVALKNPNSFIYAIEKNSKYIDIIKKNFKINKINNAIVLRDDREIETNSIDYFISNPPYFMEGKFRLSKKYLNEKFESYGGEKQFILYAKRLLKSKGTLRFTFHSTRLIEIIDTLRFNKFGIKTIQPVYGNLNKKSPFVLVEAKFASPDYVEIKPPIVLSQFYS</sequence>
<dbReference type="SUPFAM" id="SSF53335">
    <property type="entry name" value="S-adenosyl-L-methionine-dependent methyltransferases"/>
    <property type="match status" value="1"/>
</dbReference>
<evidence type="ECO:0000259" key="3">
    <source>
        <dbReference type="Pfam" id="PF05175"/>
    </source>
</evidence>
<evidence type="ECO:0000256" key="2">
    <source>
        <dbReference type="ARBA" id="ARBA00022691"/>
    </source>
</evidence>
<keyword evidence="4" id="KW-0808">Transferase</keyword>
<dbReference type="PANTHER" id="PTHR47739">
    <property type="entry name" value="TRNA1(VAL) (ADENINE(37)-N6)-METHYLTRANSFERASE"/>
    <property type="match status" value="1"/>
</dbReference>
<feature type="domain" description="Methyltransferase small" evidence="3">
    <location>
        <begin position="28"/>
        <end position="154"/>
    </location>
</feature>
<dbReference type="Proteomes" id="UP000008139">
    <property type="component" value="Chromosome"/>
</dbReference>
<evidence type="ECO:0000256" key="1">
    <source>
        <dbReference type="ARBA" id="ARBA00022603"/>
    </source>
</evidence>
<dbReference type="InterPro" id="IPR007848">
    <property type="entry name" value="Small_mtfrase_dom"/>
</dbReference>
<reference evidence="4 5" key="1">
    <citation type="journal article" date="2011" name="Stand. Genomic Sci.">
        <title>Complete genome sequence of the thermophilic sulfur-reducer Hippea maritima type strain (MH(2)).</title>
        <authorList>
            <person name="Huntemann M."/>
            <person name="Lu M."/>
            <person name="Nolan M."/>
            <person name="Lapidus A."/>
            <person name="Lucas S."/>
            <person name="Hammon N."/>
            <person name="Deshpande S."/>
            <person name="Cheng J.F."/>
            <person name="Tapia R."/>
            <person name="Han C."/>
            <person name="Goodwin L."/>
            <person name="Pitluck S."/>
            <person name="Liolios K."/>
            <person name="Pagani I."/>
            <person name="Ivanova N."/>
            <person name="Ovchinikova G."/>
            <person name="Pati A."/>
            <person name="Chen A."/>
            <person name="Palaniappan K."/>
            <person name="Land M."/>
            <person name="Hauser L."/>
            <person name="Jeffries C.D."/>
            <person name="Detter J.C."/>
            <person name="Brambilla E.M."/>
            <person name="Rohde M."/>
            <person name="Spring S."/>
            <person name="Goker M."/>
            <person name="Woyke T."/>
            <person name="Bristow J."/>
            <person name="Eisen J.A."/>
            <person name="Markowitz V."/>
            <person name="Hugenholtz P."/>
            <person name="Kyrpides N.C."/>
            <person name="Klenk H.P."/>
            <person name="Mavromatis K."/>
        </authorList>
    </citation>
    <scope>NUCLEOTIDE SEQUENCE [LARGE SCALE GENOMIC DNA]</scope>
    <source>
        <strain evidence="5">ATCC 700847 / DSM 10411 / MH2</strain>
    </source>
</reference>